<keyword evidence="3" id="KW-0678">Repressor</keyword>
<comment type="similarity">
    <text evidence="2">Belongs to the HEXIM family.</text>
</comment>
<dbReference type="GO" id="GO:0005654">
    <property type="term" value="C:nucleoplasm"/>
    <property type="evidence" value="ECO:0007669"/>
    <property type="project" value="TreeGrafter"/>
</dbReference>
<feature type="compositionally biased region" description="Low complexity" evidence="8">
    <location>
        <begin position="174"/>
        <end position="188"/>
    </location>
</feature>
<evidence type="ECO:0000256" key="8">
    <source>
        <dbReference type="SAM" id="MobiDB-lite"/>
    </source>
</evidence>
<comment type="caution">
    <text evidence="9">The sequence shown here is derived from an EMBL/GenBank/DDBJ whole genome shotgun (WGS) entry which is preliminary data.</text>
</comment>
<keyword evidence="4" id="KW-0805">Transcription regulation</keyword>
<evidence type="ECO:0000256" key="1">
    <source>
        <dbReference type="ARBA" id="ARBA00004123"/>
    </source>
</evidence>
<dbReference type="GO" id="GO:0005737">
    <property type="term" value="C:cytoplasm"/>
    <property type="evidence" value="ECO:0007669"/>
    <property type="project" value="InterPro"/>
</dbReference>
<dbReference type="Proteomes" id="UP000242188">
    <property type="component" value="Unassembled WGS sequence"/>
</dbReference>
<reference evidence="9 10" key="1">
    <citation type="journal article" date="2017" name="Nat. Ecol. Evol.">
        <title>Scallop genome provides insights into evolution of bilaterian karyotype and development.</title>
        <authorList>
            <person name="Wang S."/>
            <person name="Zhang J."/>
            <person name="Jiao W."/>
            <person name="Li J."/>
            <person name="Xun X."/>
            <person name="Sun Y."/>
            <person name="Guo X."/>
            <person name="Huan P."/>
            <person name="Dong B."/>
            <person name="Zhang L."/>
            <person name="Hu X."/>
            <person name="Sun X."/>
            <person name="Wang J."/>
            <person name="Zhao C."/>
            <person name="Wang Y."/>
            <person name="Wang D."/>
            <person name="Huang X."/>
            <person name="Wang R."/>
            <person name="Lv J."/>
            <person name="Li Y."/>
            <person name="Zhang Z."/>
            <person name="Liu B."/>
            <person name="Lu W."/>
            <person name="Hui Y."/>
            <person name="Liang J."/>
            <person name="Zhou Z."/>
            <person name="Hou R."/>
            <person name="Li X."/>
            <person name="Liu Y."/>
            <person name="Li H."/>
            <person name="Ning X."/>
            <person name="Lin Y."/>
            <person name="Zhao L."/>
            <person name="Xing Q."/>
            <person name="Dou J."/>
            <person name="Li Y."/>
            <person name="Mao J."/>
            <person name="Guo H."/>
            <person name="Dou H."/>
            <person name="Li T."/>
            <person name="Mu C."/>
            <person name="Jiang W."/>
            <person name="Fu Q."/>
            <person name="Fu X."/>
            <person name="Miao Y."/>
            <person name="Liu J."/>
            <person name="Yu Q."/>
            <person name="Li R."/>
            <person name="Liao H."/>
            <person name="Li X."/>
            <person name="Kong Y."/>
            <person name="Jiang Z."/>
            <person name="Chourrout D."/>
            <person name="Li R."/>
            <person name="Bao Z."/>
        </authorList>
    </citation>
    <scope>NUCLEOTIDE SEQUENCE [LARGE SCALE GENOMIC DNA]</scope>
    <source>
        <strain evidence="9 10">PY_sf001</strain>
    </source>
</reference>
<evidence type="ECO:0000313" key="10">
    <source>
        <dbReference type="Proteomes" id="UP000242188"/>
    </source>
</evidence>
<evidence type="ECO:0000313" key="9">
    <source>
        <dbReference type="EMBL" id="OWF48675.1"/>
    </source>
</evidence>
<keyword evidence="7" id="KW-0539">Nucleus</keyword>
<dbReference type="InterPro" id="IPR024872">
    <property type="entry name" value="HEXIM"/>
</dbReference>
<dbReference type="PANTHER" id="PTHR13469">
    <property type="entry name" value="HEXAMETHYLENE BISACETAMIDE INDUCIBLE 1"/>
    <property type="match status" value="1"/>
</dbReference>
<dbReference type="STRING" id="6573.A0A210QIR9"/>
<evidence type="ECO:0000256" key="2">
    <source>
        <dbReference type="ARBA" id="ARBA00008409"/>
    </source>
</evidence>
<protein>
    <submittedName>
        <fullName evidence="9">Protein HEXIM</fullName>
    </submittedName>
</protein>
<keyword evidence="10" id="KW-1185">Reference proteome</keyword>
<dbReference type="AlphaFoldDB" id="A0A210QIR9"/>
<dbReference type="GO" id="GO:0004861">
    <property type="term" value="F:cyclin-dependent protein serine/threonine kinase inhibitor activity"/>
    <property type="evidence" value="ECO:0007669"/>
    <property type="project" value="InterPro"/>
</dbReference>
<dbReference type="Pfam" id="PF15313">
    <property type="entry name" value="HEXIM"/>
    <property type="match status" value="1"/>
</dbReference>
<dbReference type="GO" id="GO:0097322">
    <property type="term" value="F:7SK snRNA binding"/>
    <property type="evidence" value="ECO:0007669"/>
    <property type="project" value="TreeGrafter"/>
</dbReference>
<comment type="subcellular location">
    <subcellularLocation>
        <location evidence="1">Nucleus</location>
    </subcellularLocation>
</comment>
<name>A0A210QIR9_MIZYE</name>
<evidence type="ECO:0000256" key="7">
    <source>
        <dbReference type="ARBA" id="ARBA00023242"/>
    </source>
</evidence>
<gene>
    <name evidence="9" type="ORF">KP79_PYT04655</name>
</gene>
<evidence type="ECO:0000256" key="6">
    <source>
        <dbReference type="ARBA" id="ARBA00023163"/>
    </source>
</evidence>
<sequence length="294" mass="34417">MSANVSSTVMMVVDSIRGESNFTRKSNTLGELHRSNDEIETSENFDRCPISPSGPLAIRHESEAQEGSESENQYDGNGKKKRRRRMKGGKHHRKWKPYDKLSWNERRELEERETVRANQKREEAFAHGHPVAPYNTTQFLMEDHIKNESLNSPYVQEDEEEHLSRHDSRESRSGSRSSDYSDETTSTSSEDEDHFMEKEFSETYDNIHAERLQMMSKDELIKDYVEMEAKLERLEKRYKNKRQKRESKNNSSASLSSEGEESVDLEAARKFEDENKLLKDENCKLKNELTKIMH</sequence>
<accession>A0A210QIR9</accession>
<feature type="region of interest" description="Disordered" evidence="8">
    <location>
        <begin position="18"/>
        <end position="97"/>
    </location>
</feature>
<proteinExistence type="inferred from homology"/>
<dbReference type="PANTHER" id="PTHR13469:SF8">
    <property type="entry name" value="HEXIM P-TEFB COMPLEX SUBUNIT 1"/>
    <property type="match status" value="1"/>
</dbReference>
<keyword evidence="5" id="KW-0175">Coiled coil</keyword>
<evidence type="ECO:0000256" key="5">
    <source>
        <dbReference type="ARBA" id="ARBA00023054"/>
    </source>
</evidence>
<evidence type="ECO:0000256" key="3">
    <source>
        <dbReference type="ARBA" id="ARBA00022491"/>
    </source>
</evidence>
<evidence type="ECO:0000256" key="4">
    <source>
        <dbReference type="ARBA" id="ARBA00023015"/>
    </source>
</evidence>
<feature type="compositionally biased region" description="Polar residues" evidence="8">
    <location>
        <begin position="18"/>
        <end position="29"/>
    </location>
</feature>
<organism evidence="9 10">
    <name type="scientific">Mizuhopecten yessoensis</name>
    <name type="common">Japanese scallop</name>
    <name type="synonym">Patinopecten yessoensis</name>
    <dbReference type="NCBI Taxonomy" id="6573"/>
    <lineage>
        <taxon>Eukaryota</taxon>
        <taxon>Metazoa</taxon>
        <taxon>Spiralia</taxon>
        <taxon>Lophotrochozoa</taxon>
        <taxon>Mollusca</taxon>
        <taxon>Bivalvia</taxon>
        <taxon>Autobranchia</taxon>
        <taxon>Pteriomorphia</taxon>
        <taxon>Pectinida</taxon>
        <taxon>Pectinoidea</taxon>
        <taxon>Pectinidae</taxon>
        <taxon>Mizuhopecten</taxon>
    </lineage>
</organism>
<dbReference type="PRINTS" id="PR02094">
    <property type="entry name" value="HEXIMFAMILY"/>
</dbReference>
<keyword evidence="6" id="KW-0804">Transcription</keyword>
<feature type="region of interest" description="Disordered" evidence="8">
    <location>
        <begin position="236"/>
        <end position="266"/>
    </location>
</feature>
<dbReference type="Gene3D" id="6.10.250.2910">
    <property type="match status" value="1"/>
</dbReference>
<dbReference type="GO" id="GO:0000122">
    <property type="term" value="P:negative regulation of transcription by RNA polymerase II"/>
    <property type="evidence" value="ECO:0007669"/>
    <property type="project" value="InterPro"/>
</dbReference>
<dbReference type="EMBL" id="NEDP02003435">
    <property type="protein sequence ID" value="OWF48675.1"/>
    <property type="molecule type" value="Genomic_DNA"/>
</dbReference>
<feature type="compositionally biased region" description="Basic residues" evidence="8">
    <location>
        <begin position="79"/>
        <end position="95"/>
    </location>
</feature>
<feature type="compositionally biased region" description="Basic and acidic residues" evidence="8">
    <location>
        <begin position="162"/>
        <end position="173"/>
    </location>
</feature>
<feature type="region of interest" description="Disordered" evidence="8">
    <location>
        <begin position="155"/>
        <end position="200"/>
    </location>
</feature>
<dbReference type="OrthoDB" id="10058500at2759"/>